<dbReference type="GO" id="GO:0042834">
    <property type="term" value="F:peptidoglycan binding"/>
    <property type="evidence" value="ECO:0007669"/>
    <property type="project" value="InterPro"/>
</dbReference>
<name>A0A8J3FFB7_9BACI</name>
<evidence type="ECO:0000313" key="3">
    <source>
        <dbReference type="Proteomes" id="UP000637720"/>
    </source>
</evidence>
<feature type="domain" description="SPOR" evidence="1">
    <location>
        <begin position="2"/>
        <end position="59"/>
    </location>
</feature>
<evidence type="ECO:0000259" key="1">
    <source>
        <dbReference type="Pfam" id="PF05036"/>
    </source>
</evidence>
<dbReference type="Gene3D" id="3.30.70.1070">
    <property type="entry name" value="Sporulation related repeat"/>
    <property type="match status" value="1"/>
</dbReference>
<dbReference type="EMBL" id="BMOF01000038">
    <property type="protein sequence ID" value="GGK03971.1"/>
    <property type="molecule type" value="Genomic_DNA"/>
</dbReference>
<dbReference type="SUPFAM" id="SSF110997">
    <property type="entry name" value="Sporulation related repeat"/>
    <property type="match status" value="1"/>
</dbReference>
<accession>A0A8J3FFB7</accession>
<proteinExistence type="predicted"/>
<dbReference type="InterPro" id="IPR007730">
    <property type="entry name" value="SPOR-like_dom"/>
</dbReference>
<sequence>MFQTREAAERMRQTLAARGVPAVLVEGTPLRLLVGVAPDRDSARNLATALRAQNVETYVPRDGLVWPGVKAEGDAGWTRFLETGDRLFDRLARVPPSALEGGQDVLPPKQEIEALHRSLLEAGQPLAVGDGPREKRARAMMNALTQAVTAVRQYAANPHPGYVWVAEQGLLQYAVLRAASSP</sequence>
<reference evidence="2" key="1">
    <citation type="journal article" date="2014" name="Int. J. Syst. Evol. Microbiol.">
        <title>Complete genome sequence of Corynebacterium casei LMG S-19264T (=DSM 44701T), isolated from a smear-ripened cheese.</title>
        <authorList>
            <consortium name="US DOE Joint Genome Institute (JGI-PGF)"/>
            <person name="Walter F."/>
            <person name="Albersmeier A."/>
            <person name="Kalinowski J."/>
            <person name="Ruckert C."/>
        </authorList>
    </citation>
    <scope>NUCLEOTIDE SEQUENCE</scope>
    <source>
        <strain evidence="2">JCM 14719</strain>
    </source>
</reference>
<gene>
    <name evidence="2" type="ORF">GCM10007043_17570</name>
</gene>
<keyword evidence="3" id="KW-1185">Reference proteome</keyword>
<reference evidence="2" key="2">
    <citation type="submission" date="2020-09" db="EMBL/GenBank/DDBJ databases">
        <authorList>
            <person name="Sun Q."/>
            <person name="Ohkuma M."/>
        </authorList>
    </citation>
    <scope>NUCLEOTIDE SEQUENCE</scope>
    <source>
        <strain evidence="2">JCM 14719</strain>
    </source>
</reference>
<dbReference type="AlphaFoldDB" id="A0A8J3FFB7"/>
<evidence type="ECO:0000313" key="2">
    <source>
        <dbReference type="EMBL" id="GGK03971.1"/>
    </source>
</evidence>
<comment type="caution">
    <text evidence="2">The sequence shown here is derived from an EMBL/GenBank/DDBJ whole genome shotgun (WGS) entry which is preliminary data.</text>
</comment>
<organism evidence="2 3">
    <name type="scientific">Calditerricola satsumensis</name>
    <dbReference type="NCBI Taxonomy" id="373054"/>
    <lineage>
        <taxon>Bacteria</taxon>
        <taxon>Bacillati</taxon>
        <taxon>Bacillota</taxon>
        <taxon>Bacilli</taxon>
        <taxon>Bacillales</taxon>
        <taxon>Bacillaceae</taxon>
        <taxon>Calditerricola</taxon>
    </lineage>
</organism>
<dbReference type="Pfam" id="PF05036">
    <property type="entry name" value="SPOR"/>
    <property type="match status" value="1"/>
</dbReference>
<dbReference type="Proteomes" id="UP000637720">
    <property type="component" value="Unassembled WGS sequence"/>
</dbReference>
<protein>
    <recommendedName>
        <fullName evidence="1">SPOR domain-containing protein</fullName>
    </recommendedName>
</protein>
<dbReference type="InterPro" id="IPR036680">
    <property type="entry name" value="SPOR-like_sf"/>
</dbReference>